<comment type="caution">
    <text evidence="1">The sequence shown here is derived from an EMBL/GenBank/DDBJ whole genome shotgun (WGS) entry which is preliminary data.</text>
</comment>
<organism evidence="1 2">
    <name type="scientific">Aphanomyces astaci</name>
    <name type="common">Crayfish plague agent</name>
    <dbReference type="NCBI Taxonomy" id="112090"/>
    <lineage>
        <taxon>Eukaryota</taxon>
        <taxon>Sar</taxon>
        <taxon>Stramenopiles</taxon>
        <taxon>Oomycota</taxon>
        <taxon>Saprolegniomycetes</taxon>
        <taxon>Saprolegniales</taxon>
        <taxon>Verrucalvaceae</taxon>
        <taxon>Aphanomyces</taxon>
    </lineage>
</organism>
<dbReference type="AlphaFoldDB" id="A0A3R6XFG0"/>
<gene>
    <name evidence="1" type="ORF">DYB35_011137</name>
</gene>
<proteinExistence type="predicted"/>
<name>A0A3R6XFG0_APHAT</name>
<accession>A0A3R6XFG0</accession>
<evidence type="ECO:0000313" key="2">
    <source>
        <dbReference type="Proteomes" id="UP000285712"/>
    </source>
</evidence>
<evidence type="ECO:0008006" key="3">
    <source>
        <dbReference type="Google" id="ProtNLM"/>
    </source>
</evidence>
<sequence length="204" mass="22866">VLRRLLCICVQHSILRLRAPAGVPDYNNAFNPRLDSATAIDRYRFSMPQLELLGERLGLPGRITTKAGDNVTRLESLSIICRRLSESSKLLTIANEFGRSPAAISRIVKHVARLLYGMHKSKLYFNRRLITSRIASYCSAVLSSILHAQLQGLNTVIATKIFRVRCTTDIRVDIASTGKHLRHLMVLFKAFMAPSKVADMTAQF</sequence>
<dbReference type="EMBL" id="QUTG01001740">
    <property type="protein sequence ID" value="RHY98847.1"/>
    <property type="molecule type" value="Genomic_DNA"/>
</dbReference>
<evidence type="ECO:0000313" key="1">
    <source>
        <dbReference type="EMBL" id="RHY98847.1"/>
    </source>
</evidence>
<dbReference type="VEuPathDB" id="FungiDB:H257_13976"/>
<feature type="non-terminal residue" evidence="1">
    <location>
        <position position="1"/>
    </location>
</feature>
<protein>
    <recommendedName>
        <fullName evidence="3">DDE Tnp4 domain-containing protein</fullName>
    </recommendedName>
</protein>
<reference evidence="1 2" key="1">
    <citation type="submission" date="2018-08" db="EMBL/GenBank/DDBJ databases">
        <title>Aphanomyces genome sequencing and annotation.</title>
        <authorList>
            <person name="Minardi D."/>
            <person name="Oidtmann B."/>
            <person name="Van Der Giezen M."/>
            <person name="Studholme D.J."/>
        </authorList>
    </citation>
    <scope>NUCLEOTIDE SEQUENCE [LARGE SCALE GENOMIC DNA]</scope>
    <source>
        <strain evidence="1 2">Sv</strain>
    </source>
</reference>
<dbReference type="Proteomes" id="UP000285712">
    <property type="component" value="Unassembled WGS sequence"/>
</dbReference>